<reference evidence="1" key="1">
    <citation type="submission" date="2014-05" db="EMBL/GenBank/DDBJ databases">
        <authorList>
            <person name="Chronopoulou M."/>
        </authorList>
    </citation>
    <scope>NUCLEOTIDE SEQUENCE</scope>
    <source>
        <tissue evidence="1">Whole organism</tissue>
    </source>
</reference>
<accession>A0A0K2T3S1</accession>
<sequence>MDVTCRHKHAIITVSILCNNIAIVTF</sequence>
<name>A0A0K2T3S1_LEPSM</name>
<evidence type="ECO:0000313" key="1">
    <source>
        <dbReference type="EMBL" id="CDW20091.1"/>
    </source>
</evidence>
<dbReference type="EMBL" id="HACA01002730">
    <property type="protein sequence ID" value="CDW20091.1"/>
    <property type="molecule type" value="Transcribed_RNA"/>
</dbReference>
<organism evidence="1">
    <name type="scientific">Lepeophtheirus salmonis</name>
    <name type="common">Salmon louse</name>
    <name type="synonym">Caligus salmonis</name>
    <dbReference type="NCBI Taxonomy" id="72036"/>
    <lineage>
        <taxon>Eukaryota</taxon>
        <taxon>Metazoa</taxon>
        <taxon>Ecdysozoa</taxon>
        <taxon>Arthropoda</taxon>
        <taxon>Crustacea</taxon>
        <taxon>Multicrustacea</taxon>
        <taxon>Hexanauplia</taxon>
        <taxon>Copepoda</taxon>
        <taxon>Siphonostomatoida</taxon>
        <taxon>Caligidae</taxon>
        <taxon>Lepeophtheirus</taxon>
    </lineage>
</organism>
<proteinExistence type="predicted"/>
<dbReference type="AlphaFoldDB" id="A0A0K2T3S1"/>
<protein>
    <submittedName>
        <fullName evidence="1">Uncharacterized protein</fullName>
    </submittedName>
</protein>